<keyword evidence="3" id="KW-1185">Reference proteome</keyword>
<sequence>MEILSKATHNASNLLISQLMAFLVLCSYLKRNVLLLYPSSHLTTTLPPILPRETRAFLGESTNMDPEDVEASSKATKDFNIYSKLMGRLSICLWPPNQHCINTDCPYVKKNKPLKLQSVKEISSILYTVSMGQLTCEGCKVVYYPDYFVKKDLHTNERFCHYYDVDMTPTVLQVATHHFVETALARSWRNSMLYGA</sequence>
<dbReference type="EMBL" id="ML182935">
    <property type="protein sequence ID" value="THU75102.1"/>
    <property type="molecule type" value="Genomic_DNA"/>
</dbReference>
<name>A0A4S8KI61_DENBC</name>
<evidence type="ECO:0000313" key="2">
    <source>
        <dbReference type="EMBL" id="THU75102.1"/>
    </source>
</evidence>
<dbReference type="AlphaFoldDB" id="A0A4S8KI61"/>
<proteinExistence type="predicted"/>
<organism evidence="2 3">
    <name type="scientific">Dendrothele bispora (strain CBS 962.96)</name>
    <dbReference type="NCBI Taxonomy" id="1314807"/>
    <lineage>
        <taxon>Eukaryota</taxon>
        <taxon>Fungi</taxon>
        <taxon>Dikarya</taxon>
        <taxon>Basidiomycota</taxon>
        <taxon>Agaricomycotina</taxon>
        <taxon>Agaricomycetes</taxon>
        <taxon>Agaricomycetidae</taxon>
        <taxon>Agaricales</taxon>
        <taxon>Agaricales incertae sedis</taxon>
        <taxon>Dendrothele</taxon>
    </lineage>
</organism>
<dbReference type="OrthoDB" id="2501483at2759"/>
<dbReference type="Proteomes" id="UP000297245">
    <property type="component" value="Unassembled WGS sequence"/>
</dbReference>
<accession>A0A4S8KI61</accession>
<dbReference type="InterPro" id="IPR041539">
    <property type="entry name" value="CxC5"/>
</dbReference>
<evidence type="ECO:0000313" key="3">
    <source>
        <dbReference type="Proteomes" id="UP000297245"/>
    </source>
</evidence>
<dbReference type="Pfam" id="PF18718">
    <property type="entry name" value="CxC5"/>
    <property type="match status" value="1"/>
</dbReference>
<gene>
    <name evidence="2" type="ORF">K435DRAFT_881637</name>
</gene>
<feature type="domain" description="CxC5 like cysteine cluster associated with KDZ" evidence="1">
    <location>
        <begin position="91"/>
        <end position="194"/>
    </location>
</feature>
<evidence type="ECO:0000259" key="1">
    <source>
        <dbReference type="Pfam" id="PF18718"/>
    </source>
</evidence>
<reference evidence="2 3" key="1">
    <citation type="journal article" date="2019" name="Nat. Ecol. Evol.">
        <title>Megaphylogeny resolves global patterns of mushroom evolution.</title>
        <authorList>
            <person name="Varga T."/>
            <person name="Krizsan K."/>
            <person name="Foldi C."/>
            <person name="Dima B."/>
            <person name="Sanchez-Garcia M."/>
            <person name="Sanchez-Ramirez S."/>
            <person name="Szollosi G.J."/>
            <person name="Szarkandi J.G."/>
            <person name="Papp V."/>
            <person name="Albert L."/>
            <person name="Andreopoulos W."/>
            <person name="Angelini C."/>
            <person name="Antonin V."/>
            <person name="Barry K.W."/>
            <person name="Bougher N.L."/>
            <person name="Buchanan P."/>
            <person name="Buyck B."/>
            <person name="Bense V."/>
            <person name="Catcheside P."/>
            <person name="Chovatia M."/>
            <person name="Cooper J."/>
            <person name="Damon W."/>
            <person name="Desjardin D."/>
            <person name="Finy P."/>
            <person name="Geml J."/>
            <person name="Haridas S."/>
            <person name="Hughes K."/>
            <person name="Justo A."/>
            <person name="Karasinski D."/>
            <person name="Kautmanova I."/>
            <person name="Kiss B."/>
            <person name="Kocsube S."/>
            <person name="Kotiranta H."/>
            <person name="LaButti K.M."/>
            <person name="Lechner B.E."/>
            <person name="Liimatainen K."/>
            <person name="Lipzen A."/>
            <person name="Lukacs Z."/>
            <person name="Mihaltcheva S."/>
            <person name="Morgado L.N."/>
            <person name="Niskanen T."/>
            <person name="Noordeloos M.E."/>
            <person name="Ohm R.A."/>
            <person name="Ortiz-Santana B."/>
            <person name="Ovrebo C."/>
            <person name="Racz N."/>
            <person name="Riley R."/>
            <person name="Savchenko A."/>
            <person name="Shiryaev A."/>
            <person name="Soop K."/>
            <person name="Spirin V."/>
            <person name="Szebenyi C."/>
            <person name="Tomsovsky M."/>
            <person name="Tulloss R.E."/>
            <person name="Uehling J."/>
            <person name="Grigoriev I.V."/>
            <person name="Vagvolgyi C."/>
            <person name="Papp T."/>
            <person name="Martin F.M."/>
            <person name="Miettinen O."/>
            <person name="Hibbett D.S."/>
            <person name="Nagy L.G."/>
        </authorList>
    </citation>
    <scope>NUCLEOTIDE SEQUENCE [LARGE SCALE GENOMIC DNA]</scope>
    <source>
        <strain evidence="2 3">CBS 962.96</strain>
    </source>
</reference>
<protein>
    <recommendedName>
        <fullName evidence="1">CxC5 like cysteine cluster associated with KDZ domain-containing protein</fullName>
    </recommendedName>
</protein>